<sequence length="337" mass="38989">MENQNTKDKVFQKFTWILQNPLFNFPNRVAYSRKFTVDGHTWEIRIATNSPLKLIILVGLGRPFRCEKIANLKFIVINQLNHRRNVMKEIIDTFTSICSPLVEIYAPGDGFIVNDSCIIEVHISVHKSEHEKQVDESVRNIDNKLVQSTDNLSTKKMISNSPGETVDFRGLGKVDNDYIPFLEEVCSRYPSLIDSKKRYIEWSFTTLGRVLHFLNTKKVREMDDDACNHLQTLWEELEKCEFDLSWLKPQVQSALGMKTCVEKVLAVKSLEENVITLEKDVTILKENISNLKTEAKTLKTKMFEAEVKLEITRRELVKAKEGFEECDLEAELIFVKP</sequence>
<dbReference type="RefSeq" id="XP_014511350.1">
    <property type="nucleotide sequence ID" value="XM_014655864.2"/>
</dbReference>
<dbReference type="CDD" id="cd00121">
    <property type="entry name" value="MATH"/>
    <property type="match status" value="1"/>
</dbReference>
<dbReference type="AlphaFoldDB" id="A0A1S3UZ72"/>
<dbReference type="InterPro" id="IPR008974">
    <property type="entry name" value="TRAF-like"/>
</dbReference>
<dbReference type="SUPFAM" id="SSF49599">
    <property type="entry name" value="TRAF domain-like"/>
    <property type="match status" value="1"/>
</dbReference>
<dbReference type="Gene3D" id="2.60.210.10">
    <property type="entry name" value="Apoptosis, Tumor Necrosis Factor Receptor Associated Protein 2, Chain A"/>
    <property type="match status" value="1"/>
</dbReference>
<dbReference type="Proteomes" id="UP000087766">
    <property type="component" value="Chromosome 8"/>
</dbReference>
<reference evidence="3" key="1">
    <citation type="journal article" date="2014" name="Nat. Commun.">
        <title>Genome sequence of mungbean and insights into evolution within Vigna species.</title>
        <authorList>
            <person name="Kang Y.J."/>
            <person name="Kim S.K."/>
            <person name="Kim M.Y."/>
            <person name="Lestari P."/>
            <person name="Kim K.H."/>
            <person name="Ha B.K."/>
            <person name="Jun T.H."/>
            <person name="Hwang W.J."/>
            <person name="Lee T."/>
            <person name="Lee J."/>
            <person name="Shim S."/>
            <person name="Yoon M.Y."/>
            <person name="Jang Y.E."/>
            <person name="Han K.S."/>
            <person name="Taeprayoon P."/>
            <person name="Yoon N."/>
            <person name="Somta P."/>
            <person name="Tanya P."/>
            <person name="Kim K.S."/>
            <person name="Gwag J.G."/>
            <person name="Moon J.K."/>
            <person name="Lee Y.H."/>
            <person name="Park B.S."/>
            <person name="Bombarely A."/>
            <person name="Doyle J.J."/>
            <person name="Jackson S.A."/>
            <person name="Schafleitner R."/>
            <person name="Srinives P."/>
            <person name="Varshney R.K."/>
            <person name="Lee S.H."/>
        </authorList>
    </citation>
    <scope>NUCLEOTIDE SEQUENCE [LARGE SCALE GENOMIC DNA]</scope>
    <source>
        <strain evidence="3">cv. VC1973A</strain>
    </source>
</reference>
<name>A0A1S3UZ72_VIGRR</name>
<dbReference type="PANTHER" id="PTHR46236">
    <property type="entry name" value="TRAF-LIKE SUPERFAMILY PROTEIN"/>
    <property type="match status" value="1"/>
</dbReference>
<evidence type="ECO:0000256" key="2">
    <source>
        <dbReference type="SAM" id="Coils"/>
    </source>
</evidence>
<organism evidence="3 4">
    <name type="scientific">Vigna radiata var. radiata</name>
    <name type="common">Mung bean</name>
    <name type="synonym">Phaseolus aureus</name>
    <dbReference type="NCBI Taxonomy" id="3916"/>
    <lineage>
        <taxon>Eukaryota</taxon>
        <taxon>Viridiplantae</taxon>
        <taxon>Streptophyta</taxon>
        <taxon>Embryophyta</taxon>
        <taxon>Tracheophyta</taxon>
        <taxon>Spermatophyta</taxon>
        <taxon>Magnoliopsida</taxon>
        <taxon>eudicotyledons</taxon>
        <taxon>Gunneridae</taxon>
        <taxon>Pentapetalae</taxon>
        <taxon>rosids</taxon>
        <taxon>fabids</taxon>
        <taxon>Fabales</taxon>
        <taxon>Fabaceae</taxon>
        <taxon>Papilionoideae</taxon>
        <taxon>50 kb inversion clade</taxon>
        <taxon>NPAAA clade</taxon>
        <taxon>indigoferoid/millettioid clade</taxon>
        <taxon>Phaseoleae</taxon>
        <taxon>Vigna</taxon>
    </lineage>
</organism>
<reference evidence="4" key="2">
    <citation type="submission" date="2025-08" db="UniProtKB">
        <authorList>
            <consortium name="RefSeq"/>
        </authorList>
    </citation>
    <scope>IDENTIFICATION</scope>
    <source>
        <tissue evidence="4">Leaf</tissue>
    </source>
</reference>
<accession>A0A1S3UZ72</accession>
<evidence type="ECO:0000313" key="3">
    <source>
        <dbReference type="Proteomes" id="UP000087766"/>
    </source>
</evidence>
<dbReference type="InterPro" id="IPR002083">
    <property type="entry name" value="MATH/TRAF_dom"/>
</dbReference>
<keyword evidence="3" id="KW-1185">Reference proteome</keyword>
<protein>
    <submittedName>
        <fullName evidence="4">Uncharacterized protein LOC106770043</fullName>
    </submittedName>
</protein>
<dbReference type="OrthoDB" id="2116871at2759"/>
<dbReference type="GeneID" id="106770043"/>
<evidence type="ECO:0000256" key="1">
    <source>
        <dbReference type="ARBA" id="ARBA00023054"/>
    </source>
</evidence>
<dbReference type="PANTHER" id="PTHR46236:SF35">
    <property type="entry name" value="MATH DOMAIN-CONTAINING PROTEIN"/>
    <property type="match status" value="1"/>
</dbReference>
<evidence type="ECO:0000313" key="4">
    <source>
        <dbReference type="RefSeq" id="XP_014511350.1"/>
    </source>
</evidence>
<dbReference type="InterPro" id="IPR050804">
    <property type="entry name" value="MCC"/>
</dbReference>
<proteinExistence type="predicted"/>
<feature type="coiled-coil region" evidence="2">
    <location>
        <begin position="267"/>
        <end position="308"/>
    </location>
</feature>
<dbReference type="STRING" id="3916.A0A1S3UZ72"/>
<gene>
    <name evidence="4" type="primary">LOC106770043</name>
</gene>
<keyword evidence="1 2" id="KW-0175">Coiled coil</keyword>
<dbReference type="KEGG" id="vra:106770043"/>